<evidence type="ECO:0000256" key="1">
    <source>
        <dbReference type="SAM" id="MobiDB-lite"/>
    </source>
</evidence>
<feature type="transmembrane region" description="Helical" evidence="2">
    <location>
        <begin position="168"/>
        <end position="190"/>
    </location>
</feature>
<keyword evidence="2" id="KW-0812">Transmembrane</keyword>
<dbReference type="Proteomes" id="UP001605036">
    <property type="component" value="Unassembled WGS sequence"/>
</dbReference>
<keyword evidence="2" id="KW-1133">Transmembrane helix</keyword>
<accession>A0ABD1XZA6</accession>
<evidence type="ECO:0000256" key="2">
    <source>
        <dbReference type="SAM" id="Phobius"/>
    </source>
</evidence>
<comment type="caution">
    <text evidence="3">The sequence shown here is derived from an EMBL/GenBank/DDBJ whole genome shotgun (WGS) entry which is preliminary data.</text>
</comment>
<feature type="region of interest" description="Disordered" evidence="1">
    <location>
        <begin position="117"/>
        <end position="153"/>
    </location>
</feature>
<organism evidence="3 4">
    <name type="scientific">Riccia fluitans</name>
    <dbReference type="NCBI Taxonomy" id="41844"/>
    <lineage>
        <taxon>Eukaryota</taxon>
        <taxon>Viridiplantae</taxon>
        <taxon>Streptophyta</taxon>
        <taxon>Embryophyta</taxon>
        <taxon>Marchantiophyta</taxon>
        <taxon>Marchantiopsida</taxon>
        <taxon>Marchantiidae</taxon>
        <taxon>Marchantiales</taxon>
        <taxon>Ricciaceae</taxon>
        <taxon>Riccia</taxon>
    </lineage>
</organism>
<evidence type="ECO:0000313" key="3">
    <source>
        <dbReference type="EMBL" id="KAL2619827.1"/>
    </source>
</evidence>
<sequence length="228" mass="24593">MRSTEGERLTLGAAEALLTTSPNSEGVETSRRHRARSVLHAVVIKHLSTRHWLRAASTICEWRATRSVASTAGKQIVNAQPPSGKSATRDAAEAALFGLSFPPSGSICECATRKSFRDGRSSSGSPLSGDCTPVTHGVPDSQSEPKAIPAERGRVGNGHWGTARVRRLITLAMVLSLALLRAFVVGRFVFAILDRQLVAFATWISHARYALCVLRFMSAFAHRFATLA</sequence>
<feature type="transmembrane region" description="Helical" evidence="2">
    <location>
        <begin position="196"/>
        <end position="217"/>
    </location>
</feature>
<gene>
    <name evidence="3" type="ORF">R1flu_000032</name>
</gene>
<dbReference type="AlphaFoldDB" id="A0ABD1XZA6"/>
<dbReference type="EMBL" id="JBHFFA010000006">
    <property type="protein sequence ID" value="KAL2619827.1"/>
    <property type="molecule type" value="Genomic_DNA"/>
</dbReference>
<proteinExistence type="predicted"/>
<name>A0ABD1XZA6_9MARC</name>
<protein>
    <submittedName>
        <fullName evidence="3">Uncharacterized protein</fullName>
    </submittedName>
</protein>
<reference evidence="3 4" key="1">
    <citation type="submission" date="2024-09" db="EMBL/GenBank/DDBJ databases">
        <title>Chromosome-scale assembly of Riccia fluitans.</title>
        <authorList>
            <person name="Paukszto L."/>
            <person name="Sawicki J."/>
            <person name="Karawczyk K."/>
            <person name="Piernik-Szablinska J."/>
            <person name="Szczecinska M."/>
            <person name="Mazdziarz M."/>
        </authorList>
    </citation>
    <scope>NUCLEOTIDE SEQUENCE [LARGE SCALE GENOMIC DNA]</scope>
    <source>
        <strain evidence="3">Rf_01</strain>
        <tissue evidence="3">Aerial parts of the thallus</tissue>
    </source>
</reference>
<keyword evidence="4" id="KW-1185">Reference proteome</keyword>
<evidence type="ECO:0000313" key="4">
    <source>
        <dbReference type="Proteomes" id="UP001605036"/>
    </source>
</evidence>
<keyword evidence="2" id="KW-0472">Membrane</keyword>